<evidence type="ECO:0000256" key="9">
    <source>
        <dbReference type="ARBA" id="ARBA00023295"/>
    </source>
</evidence>
<evidence type="ECO:0000256" key="1">
    <source>
        <dbReference type="ARBA" id="ARBA00000365"/>
    </source>
</evidence>
<evidence type="ECO:0000256" key="4">
    <source>
        <dbReference type="ARBA" id="ARBA00022723"/>
    </source>
</evidence>
<keyword evidence="10" id="KW-0732">Signal</keyword>
<dbReference type="InterPro" id="IPR011330">
    <property type="entry name" value="Glyco_hydro/deAcase_b/a-brl"/>
</dbReference>
<dbReference type="FunFam" id="1.20.1270.50:FF:000002">
    <property type="entry name" value="Alpha-mannosidase"/>
    <property type="match status" value="1"/>
</dbReference>
<keyword evidence="5 10" id="KW-0378">Hydrolase</keyword>
<dbReference type="GO" id="GO:0030246">
    <property type="term" value="F:carbohydrate binding"/>
    <property type="evidence" value="ECO:0007669"/>
    <property type="project" value="InterPro"/>
</dbReference>
<dbReference type="InterPro" id="IPR028995">
    <property type="entry name" value="Glyco_hydro_57/38_cen_sf"/>
</dbReference>
<dbReference type="SMART" id="SM00872">
    <property type="entry name" value="Alpha-mann_mid"/>
    <property type="match status" value="1"/>
</dbReference>
<reference evidence="13" key="1">
    <citation type="submission" date="2024-06" db="EMBL/GenBank/DDBJ databases">
        <authorList>
            <person name="Liu X."/>
            <person name="Lenzi L."/>
            <person name="Haldenby T S."/>
            <person name="Uol C."/>
        </authorList>
    </citation>
    <scope>NUCLEOTIDE SEQUENCE</scope>
</reference>
<feature type="signal peptide" evidence="10">
    <location>
        <begin position="1"/>
        <end position="20"/>
    </location>
</feature>
<evidence type="ECO:0000256" key="2">
    <source>
        <dbReference type="ARBA" id="ARBA00009792"/>
    </source>
</evidence>
<dbReference type="Gene3D" id="2.60.40.1180">
    <property type="entry name" value="Golgi alpha-mannosidase II"/>
    <property type="match status" value="1"/>
</dbReference>
<dbReference type="SUPFAM" id="SSF74650">
    <property type="entry name" value="Galactose mutarotase-like"/>
    <property type="match status" value="1"/>
</dbReference>
<feature type="region of interest" description="Disordered" evidence="11">
    <location>
        <begin position="1017"/>
        <end position="1037"/>
    </location>
</feature>
<name>A0AAV2T5Y1_CALDB</name>
<dbReference type="GO" id="GO:0046872">
    <property type="term" value="F:metal ion binding"/>
    <property type="evidence" value="ECO:0007669"/>
    <property type="project" value="UniProtKB-KW"/>
</dbReference>
<evidence type="ECO:0000256" key="8">
    <source>
        <dbReference type="ARBA" id="ARBA00023180"/>
    </source>
</evidence>
<dbReference type="InterPro" id="IPR037094">
    <property type="entry name" value="Glyco_hydro_38_cen_sf"/>
</dbReference>
<dbReference type="PANTHER" id="PTHR11607">
    <property type="entry name" value="ALPHA-MANNOSIDASE"/>
    <property type="match status" value="1"/>
</dbReference>
<dbReference type="Gene3D" id="1.20.1270.50">
    <property type="entry name" value="Glycoside hydrolase family 38, central domain"/>
    <property type="match status" value="2"/>
</dbReference>
<comment type="similarity">
    <text evidence="2 10">Belongs to the glycosyl hydrolase 38 family.</text>
</comment>
<dbReference type="FunFam" id="3.20.110.10:FF:000001">
    <property type="entry name" value="Alpha-mannosidase"/>
    <property type="match status" value="1"/>
</dbReference>
<organism evidence="13 14">
    <name type="scientific">Calicophoron daubneyi</name>
    <name type="common">Rumen fluke</name>
    <name type="synonym">Paramphistomum daubneyi</name>
    <dbReference type="NCBI Taxonomy" id="300641"/>
    <lineage>
        <taxon>Eukaryota</taxon>
        <taxon>Metazoa</taxon>
        <taxon>Spiralia</taxon>
        <taxon>Lophotrochozoa</taxon>
        <taxon>Platyhelminthes</taxon>
        <taxon>Trematoda</taxon>
        <taxon>Digenea</taxon>
        <taxon>Plagiorchiida</taxon>
        <taxon>Pronocephalata</taxon>
        <taxon>Paramphistomoidea</taxon>
        <taxon>Paramphistomidae</taxon>
        <taxon>Calicophoron</taxon>
    </lineage>
</organism>
<dbReference type="GO" id="GO:0006013">
    <property type="term" value="P:mannose metabolic process"/>
    <property type="evidence" value="ECO:0007669"/>
    <property type="project" value="InterPro"/>
</dbReference>
<dbReference type="InterPro" id="IPR011013">
    <property type="entry name" value="Gal_mutarotase_sf_dom"/>
</dbReference>
<feature type="chain" id="PRO_5043110953" description="Alpha-mannosidase" evidence="10">
    <location>
        <begin position="21"/>
        <end position="1064"/>
    </location>
</feature>
<dbReference type="Pfam" id="PF09261">
    <property type="entry name" value="Alpha-mann_mid"/>
    <property type="match status" value="1"/>
</dbReference>
<keyword evidence="6 10" id="KW-0862">Zinc</keyword>
<dbReference type="Pfam" id="PF01074">
    <property type="entry name" value="Glyco_hydro_38N"/>
    <property type="match status" value="1"/>
</dbReference>
<sequence length="1064" mass="121434">MVRFGLLLTILLGTVLPSNSFFYRAIQLNDTKCGYQGCNLGKEDFLNIHLIPHTHDDVGWLKTVDQYYYGSKSFIAKAGVQYILDSVIQALMANPERRFTYVEMAFFIRWWRQQTLEVREQVRKLVKSGQLQFALGAWAMADEATVHYSDAIDQMTRGHDLLKRLFGECGIPLVSWQIDPFGHARDHADIFSEAGFDAVYFQRMDYREKEYRRSLRSLEVLWDTGLELSHNATGLFTGMFYDSYCYPANFCFDDKCHDDPIRDDPDMEDYNVPERVEEFMQYIGRIRKAFQTNHIMVLMGCDFTYENANMNFKNMDKLIKHANRLQASGSKINLLYSTPQCYTKAVNQAFQKRGDIDRRGGDFFPYASGPDSYWTGYFTSRPALKRFVRKASNLLTMCEQMHLFANRLGRNSPGDDSDGAEESVDRLRQALGVMQHHDAVTGTEKQHVADDYAKILSKGCASCENVIASAMLRLMPELRHVSGSHPPQYCDLLNISLCSATDGWKPYLNQTGHGGVYLFIYNPTGWNIWNPWIRIPLYIEKMEKDKVRIILRDVRLPDKEINFYQLVPITDRTISIPERHSQEVLANMELVFNAAAVGLPTEPTGFTTFYLALENRTSSVTSYHEQVTEEPDPCASITKVSQTTKLYMEIDNSNHPLTIVAEHLATGMRTNLTLDLFYYFGEMGYSQPSGAYVFLPKQGYGRQEFQPPSVHHIRGGCVEEVHLKYETWATVVVRLYCNGHLEVEWTVGPIPDDYYQNSREVVIRYTLSGQGLEPEVKGEFYTDSAGRRLIRRVRNQRLDWNLPFRFNETQPIAGNYYPIVNRIMLKGKNTNNAAMAFAVYTDRSEGGSSINDGQLEIMLHRRLVRDDGYGVGEPLFEQGIDNRGLIVRGRHILRLDERVIIDLEDPITASHLDRSPITLFTPSISPPRSRNTAAWNGLNIALPPYIHLLSLVAWPLIKSSARPDDPEQVLIRLEHLGSDLLGISGDHQLDVTSLLRGVKITKATEVTLTANQEKSVAQSRRLKWPTEDVPPGDRIRSGHTADNKVIVTIPHGQIATFILDYKRN</sequence>
<gene>
    <name evidence="13" type="ORF">CDAUBV1_LOCUS5696</name>
</gene>
<evidence type="ECO:0000256" key="11">
    <source>
        <dbReference type="SAM" id="MobiDB-lite"/>
    </source>
</evidence>
<accession>A0AAV2T5Y1</accession>
<dbReference type="Gene3D" id="2.70.98.30">
    <property type="entry name" value="Golgi alpha-mannosidase II, domain 4"/>
    <property type="match status" value="1"/>
</dbReference>
<dbReference type="Gene3D" id="2.60.40.1360">
    <property type="match status" value="1"/>
</dbReference>
<comment type="caution">
    <text evidence="13">The sequence shown here is derived from an EMBL/GenBank/DDBJ whole genome shotgun (WGS) entry which is preliminary data.</text>
</comment>
<dbReference type="EC" id="3.2.1.-" evidence="10"/>
<dbReference type="GO" id="GO:0004559">
    <property type="term" value="F:alpha-mannosidase activity"/>
    <property type="evidence" value="ECO:0007669"/>
    <property type="project" value="UniProtKB-EC"/>
</dbReference>
<dbReference type="InterPro" id="IPR011682">
    <property type="entry name" value="Glyco_hydro_38_C"/>
</dbReference>
<dbReference type="Proteomes" id="UP001497525">
    <property type="component" value="Unassembled WGS sequence"/>
</dbReference>
<comment type="catalytic activity">
    <reaction evidence="1">
        <text>Hydrolysis of terminal, non-reducing alpha-D-mannose residues in alpha-D-mannosides.</text>
        <dbReference type="EC" id="3.2.1.24"/>
    </reaction>
</comment>
<keyword evidence="7" id="KW-1015">Disulfide bond</keyword>
<dbReference type="InterPro" id="IPR015341">
    <property type="entry name" value="Glyco_hydro_38_cen"/>
</dbReference>
<keyword evidence="4 10" id="KW-0479">Metal-binding</keyword>
<dbReference type="InterPro" id="IPR000602">
    <property type="entry name" value="Glyco_hydro_38_N"/>
</dbReference>
<dbReference type="FunFam" id="1.20.1270.50:FF:000003">
    <property type="entry name" value="Alpha-mannosidase"/>
    <property type="match status" value="1"/>
</dbReference>
<dbReference type="CDD" id="cd10810">
    <property type="entry name" value="GH38N_AMII_LAM_like"/>
    <property type="match status" value="1"/>
</dbReference>
<comment type="cofactor">
    <cofactor evidence="10">
        <name>Zn(2+)</name>
        <dbReference type="ChEBI" id="CHEBI:29105"/>
    </cofactor>
    <text evidence="10">Binds 1 zinc ion per subunit.</text>
</comment>
<evidence type="ECO:0000259" key="12">
    <source>
        <dbReference type="SMART" id="SM00872"/>
    </source>
</evidence>
<keyword evidence="9 10" id="KW-0326">Glycosidase</keyword>
<feature type="domain" description="Glycoside hydrolase family 38 central" evidence="12">
    <location>
        <begin position="372"/>
        <end position="456"/>
    </location>
</feature>
<dbReference type="EMBL" id="CAXLJL010000145">
    <property type="protein sequence ID" value="CAL5132863.1"/>
    <property type="molecule type" value="Genomic_DNA"/>
</dbReference>
<evidence type="ECO:0000313" key="13">
    <source>
        <dbReference type="EMBL" id="CAL5132863.1"/>
    </source>
</evidence>
<evidence type="ECO:0000313" key="14">
    <source>
        <dbReference type="Proteomes" id="UP001497525"/>
    </source>
</evidence>
<dbReference type="GO" id="GO:0005764">
    <property type="term" value="C:lysosome"/>
    <property type="evidence" value="ECO:0007669"/>
    <property type="project" value="TreeGrafter"/>
</dbReference>
<dbReference type="InterPro" id="IPR050843">
    <property type="entry name" value="Glycosyl_Hydrlase_38"/>
</dbReference>
<dbReference type="InterPro" id="IPR027291">
    <property type="entry name" value="Glyco_hydro_38_N_sf"/>
</dbReference>
<dbReference type="InterPro" id="IPR013780">
    <property type="entry name" value="Glyco_hydro_b"/>
</dbReference>
<evidence type="ECO:0000256" key="6">
    <source>
        <dbReference type="ARBA" id="ARBA00022833"/>
    </source>
</evidence>
<evidence type="ECO:0000256" key="7">
    <source>
        <dbReference type="ARBA" id="ARBA00023157"/>
    </source>
</evidence>
<dbReference type="SUPFAM" id="SSF88688">
    <property type="entry name" value="Families 57/38 glycoside transferase middle domain"/>
    <property type="match status" value="1"/>
</dbReference>
<protein>
    <recommendedName>
        <fullName evidence="3 10">Alpha-mannosidase</fullName>
        <ecNumber evidence="10">3.2.1.-</ecNumber>
    </recommendedName>
</protein>
<dbReference type="Gene3D" id="3.20.110.10">
    <property type="entry name" value="Glycoside hydrolase 38, N terminal domain"/>
    <property type="match status" value="1"/>
</dbReference>
<dbReference type="PANTHER" id="PTHR11607:SF3">
    <property type="entry name" value="LYSOSOMAL ALPHA-MANNOSIDASE"/>
    <property type="match status" value="1"/>
</dbReference>
<dbReference type="SUPFAM" id="SSF88713">
    <property type="entry name" value="Glycoside hydrolase/deacetylase"/>
    <property type="match status" value="1"/>
</dbReference>
<keyword evidence="8" id="KW-0325">Glycoprotein</keyword>
<proteinExistence type="inferred from homology"/>
<evidence type="ECO:0000256" key="10">
    <source>
        <dbReference type="RuleBase" id="RU361199"/>
    </source>
</evidence>
<evidence type="ECO:0000256" key="3">
    <source>
        <dbReference type="ARBA" id="ARBA00012752"/>
    </source>
</evidence>
<dbReference type="Pfam" id="PF07748">
    <property type="entry name" value="Glyco_hydro_38C"/>
    <property type="match status" value="1"/>
</dbReference>
<evidence type="ECO:0000256" key="5">
    <source>
        <dbReference type="ARBA" id="ARBA00022801"/>
    </source>
</evidence>
<dbReference type="AlphaFoldDB" id="A0AAV2T5Y1"/>